<dbReference type="PANTHER" id="PTHR43744:SF9">
    <property type="entry name" value="POLYGALACTURONAN_RHAMNOGALACTURONAN TRANSPORT SYSTEM PERMEASE PROTEIN YTCP"/>
    <property type="match status" value="1"/>
</dbReference>
<evidence type="ECO:0000259" key="8">
    <source>
        <dbReference type="PROSITE" id="PS50928"/>
    </source>
</evidence>
<reference evidence="9 10" key="1">
    <citation type="submission" date="2020-01" db="EMBL/GenBank/DDBJ databases">
        <title>Paenibacillus soybeanensis sp. nov. isolated from the nodules of soybean (Glycine max(L.) Merr).</title>
        <authorList>
            <person name="Wang H."/>
        </authorList>
    </citation>
    <scope>NUCLEOTIDE SEQUENCE [LARGE SCALE GENOMIC DNA]</scope>
    <source>
        <strain evidence="9 10">DSM 23054</strain>
    </source>
</reference>
<dbReference type="Proteomes" id="UP000558113">
    <property type="component" value="Unassembled WGS sequence"/>
</dbReference>
<keyword evidence="3" id="KW-1003">Cell membrane</keyword>
<dbReference type="EMBL" id="JAAAMU010000025">
    <property type="protein sequence ID" value="NBC73003.1"/>
    <property type="molecule type" value="Genomic_DNA"/>
</dbReference>
<dbReference type="GO" id="GO:0055085">
    <property type="term" value="P:transmembrane transport"/>
    <property type="evidence" value="ECO:0007669"/>
    <property type="project" value="InterPro"/>
</dbReference>
<feature type="domain" description="ABC transmembrane type-1" evidence="8">
    <location>
        <begin position="81"/>
        <end position="286"/>
    </location>
</feature>
<gene>
    <name evidence="9" type="ORF">GT003_28920</name>
</gene>
<dbReference type="InterPro" id="IPR035906">
    <property type="entry name" value="MetI-like_sf"/>
</dbReference>
<feature type="transmembrane region" description="Helical" evidence="7">
    <location>
        <begin position="148"/>
        <end position="168"/>
    </location>
</feature>
<keyword evidence="10" id="KW-1185">Reference proteome</keyword>
<feature type="transmembrane region" description="Helical" evidence="7">
    <location>
        <begin position="190"/>
        <end position="212"/>
    </location>
</feature>
<comment type="similarity">
    <text evidence="7">Belongs to the binding-protein-dependent transport system permease family.</text>
</comment>
<evidence type="ECO:0000256" key="4">
    <source>
        <dbReference type="ARBA" id="ARBA00022692"/>
    </source>
</evidence>
<dbReference type="PANTHER" id="PTHR43744">
    <property type="entry name" value="ABC TRANSPORTER PERMEASE PROTEIN MG189-RELATED-RELATED"/>
    <property type="match status" value="1"/>
</dbReference>
<dbReference type="GO" id="GO:0005886">
    <property type="term" value="C:plasma membrane"/>
    <property type="evidence" value="ECO:0007669"/>
    <property type="project" value="UniProtKB-SubCell"/>
</dbReference>
<dbReference type="Pfam" id="PF00528">
    <property type="entry name" value="BPD_transp_1"/>
    <property type="match status" value="1"/>
</dbReference>
<dbReference type="AlphaFoldDB" id="A0A7X4YV29"/>
<evidence type="ECO:0000313" key="10">
    <source>
        <dbReference type="Proteomes" id="UP000558113"/>
    </source>
</evidence>
<sequence>MAKAIGSSPPASRGDRLFDAANKLLLGLLLVLIAYPLYFVVIASFSDSTQVLMGHVFLLPEGFSLDAYARVLRNHDLALGYRNVLLYCAVGTLVNVAMTVAGAYPLSRRDFAGRRIIMLLIAFTMFFGGGIIPTYIVVKSLGLVNSMWALILPGAVSAWNLIIMRTFFQHAIPIELQESALLDGCSNIRLLLRIVLPLSLPVVAVVALYYAVGHWNSYFPALIYLSDRSKYPLQMFLRELLVQNQLQTMMETDSETMAQQAKVAEGLKYAVIVVSSLPMLCLYPLLQRYFVKGVMVGAVKG</sequence>
<evidence type="ECO:0000256" key="2">
    <source>
        <dbReference type="ARBA" id="ARBA00022448"/>
    </source>
</evidence>
<keyword evidence="5 7" id="KW-1133">Transmembrane helix</keyword>
<dbReference type="InterPro" id="IPR000515">
    <property type="entry name" value="MetI-like"/>
</dbReference>
<feature type="transmembrane region" description="Helical" evidence="7">
    <location>
        <begin position="84"/>
        <end position="104"/>
    </location>
</feature>
<feature type="transmembrane region" description="Helical" evidence="7">
    <location>
        <begin position="116"/>
        <end position="136"/>
    </location>
</feature>
<name>A0A7X4YV29_9BACL</name>
<keyword evidence="2 7" id="KW-0813">Transport</keyword>
<comment type="subcellular location">
    <subcellularLocation>
        <location evidence="1 7">Cell membrane</location>
        <topology evidence="1 7">Multi-pass membrane protein</topology>
    </subcellularLocation>
</comment>
<proteinExistence type="inferred from homology"/>
<feature type="transmembrane region" description="Helical" evidence="7">
    <location>
        <begin position="267"/>
        <end position="286"/>
    </location>
</feature>
<protein>
    <submittedName>
        <fullName evidence="9">ABC transporter permease subunit</fullName>
    </submittedName>
</protein>
<evidence type="ECO:0000256" key="5">
    <source>
        <dbReference type="ARBA" id="ARBA00022989"/>
    </source>
</evidence>
<dbReference type="PROSITE" id="PS50928">
    <property type="entry name" value="ABC_TM1"/>
    <property type="match status" value="1"/>
</dbReference>
<organism evidence="9 10">
    <name type="scientific">Paenibacillus sacheonensis</name>
    <dbReference type="NCBI Taxonomy" id="742054"/>
    <lineage>
        <taxon>Bacteria</taxon>
        <taxon>Bacillati</taxon>
        <taxon>Bacillota</taxon>
        <taxon>Bacilli</taxon>
        <taxon>Bacillales</taxon>
        <taxon>Paenibacillaceae</taxon>
        <taxon>Paenibacillus</taxon>
    </lineage>
</organism>
<evidence type="ECO:0000313" key="9">
    <source>
        <dbReference type="EMBL" id="NBC73003.1"/>
    </source>
</evidence>
<keyword evidence="6 7" id="KW-0472">Membrane</keyword>
<evidence type="ECO:0000256" key="7">
    <source>
        <dbReference type="RuleBase" id="RU363032"/>
    </source>
</evidence>
<evidence type="ECO:0000256" key="3">
    <source>
        <dbReference type="ARBA" id="ARBA00022475"/>
    </source>
</evidence>
<dbReference type="CDD" id="cd06261">
    <property type="entry name" value="TM_PBP2"/>
    <property type="match status" value="1"/>
</dbReference>
<dbReference type="Gene3D" id="1.10.3720.10">
    <property type="entry name" value="MetI-like"/>
    <property type="match status" value="1"/>
</dbReference>
<feature type="transmembrane region" description="Helical" evidence="7">
    <location>
        <begin position="24"/>
        <end position="45"/>
    </location>
</feature>
<dbReference type="OrthoDB" id="9810086at2"/>
<evidence type="ECO:0000256" key="1">
    <source>
        <dbReference type="ARBA" id="ARBA00004651"/>
    </source>
</evidence>
<comment type="caution">
    <text evidence="9">The sequence shown here is derived from an EMBL/GenBank/DDBJ whole genome shotgun (WGS) entry which is preliminary data.</text>
</comment>
<evidence type="ECO:0000256" key="6">
    <source>
        <dbReference type="ARBA" id="ARBA00023136"/>
    </source>
</evidence>
<keyword evidence="4 7" id="KW-0812">Transmembrane</keyword>
<accession>A0A7X4YV29</accession>
<dbReference type="SUPFAM" id="SSF161098">
    <property type="entry name" value="MetI-like"/>
    <property type="match status" value="1"/>
</dbReference>
<dbReference type="RefSeq" id="WP_161704530.1">
    <property type="nucleotide sequence ID" value="NZ_JAAAMU010000025.1"/>
</dbReference>